<dbReference type="AlphaFoldDB" id="A0A8B2NUP7"/>
<protein>
    <recommendedName>
        <fullName evidence="3">HEAT repeat protein</fullName>
    </recommendedName>
</protein>
<dbReference type="Proteomes" id="UP000249590">
    <property type="component" value="Unassembled WGS sequence"/>
</dbReference>
<dbReference type="SMART" id="SM00567">
    <property type="entry name" value="EZ_HEAT"/>
    <property type="match status" value="4"/>
</dbReference>
<dbReference type="InterPro" id="IPR011989">
    <property type="entry name" value="ARM-like"/>
</dbReference>
<evidence type="ECO:0000313" key="1">
    <source>
        <dbReference type="EMBL" id="RAI01423.1"/>
    </source>
</evidence>
<comment type="caution">
    <text evidence="1">The sequence shown here is derived from an EMBL/GenBank/DDBJ whole genome shotgun (WGS) entry which is preliminary data.</text>
</comment>
<dbReference type="SUPFAM" id="SSF48371">
    <property type="entry name" value="ARM repeat"/>
    <property type="match status" value="1"/>
</dbReference>
<dbReference type="EMBL" id="QHHQ01000002">
    <property type="protein sequence ID" value="RAI01423.1"/>
    <property type="molecule type" value="Genomic_DNA"/>
</dbReference>
<proteinExistence type="predicted"/>
<organism evidence="1 2">
    <name type="scientific">Acuticoccus sediminis</name>
    <dbReference type="NCBI Taxonomy" id="2184697"/>
    <lineage>
        <taxon>Bacteria</taxon>
        <taxon>Pseudomonadati</taxon>
        <taxon>Pseudomonadota</taxon>
        <taxon>Alphaproteobacteria</taxon>
        <taxon>Hyphomicrobiales</taxon>
        <taxon>Amorphaceae</taxon>
        <taxon>Acuticoccus</taxon>
    </lineage>
</organism>
<sequence length="1084" mass="117901">MRDPWGGNRLTPEAERWTGELPKLLSSAGPERKFVVTSRSDVLQSAGAELTKELTPYMVPIEIDDYGSERIGRIYDGIAGDVTGHARSLARDYREAALKALHRPYEVDRFLVALTREDALKPRKVEEIISDSQIDAISGVIAKQIVPLGAEGVAGAAVIWALLIARGAVLRDVFARLLRRIRVIDSTVRPDVDGMIDFLVAGRNLRQDGRSLSLYHPKVEEGLRMAFMRQRVEAEHVLSLVVDGLAALDAQSDDWGIESGLAALREAAKLDGIELSLASTTQAQLDDHLEKKATDADRRYDFERALADLARFGSDAHVPSRLAQALIDGGPETEETAFMERWRPPALSESDVAELKDDARTAILVERFVREVLPFARTNYDPAVAALLLQLVPGIAPAFWDALDTVAGPGGPNENIEAIVAGACAGDSPDFDRAITRFAQSEAEADAWMEKEYAEQGRQAEEHEVDAVAADHILEEPQERYYNAQCGMKEIVKLRRRRGGLSWIVGHPHRQSLISAASELIGQSRRRPDSGDLRLLLQHAEGWTRAAAWHAVQQHWSGDFADLLEAELAKENLGSGLRGTLIEIAAQSSQPSGDPVSLLAKIIPRVTTERQLELVYDVIRTSLDSDGRGEAGKVARRARAQRVCDILGAPVYECGRLLVALLSEEEITAATRNMSESATNLLASLLPTLSNDVAGPLVCAAAAIGIDIDAAAERLLAEGDADDGTAAVHALVISRKPNAQTVLRKAFGHERYPVRRAALEAVMQLGASQDRDRILGAANDRSADVRLAWARLMQEYRWPEAIDALVKLLSDERDFSSDPGYLRGSSWSEFRVARAAARALGAYEQLPEDAVTALLDAIQAETRDPFVACAAIAALADKDDDRISDAINVALESSGMKCAPEHRPLAQAAAWSAFDRAVANKPMQLSSTAIGMANEDSPVVAGPLLMAAGVLGGETQKVLARRLEGPKFAARAALMKVCAVVAEPERDTEFTGLESILAELASGTEWKDLSKKRQAEVQGWSDSLDPSNDVERFTAWVLDSVLGVPVPREVGDPRAFHLPQRIGVMTMRSLSPAREEGPRQDDGF</sequence>
<dbReference type="InterPro" id="IPR016024">
    <property type="entry name" value="ARM-type_fold"/>
</dbReference>
<gene>
    <name evidence="1" type="ORF">DLJ53_08265</name>
</gene>
<evidence type="ECO:0000313" key="2">
    <source>
        <dbReference type="Proteomes" id="UP000249590"/>
    </source>
</evidence>
<keyword evidence="2" id="KW-1185">Reference proteome</keyword>
<evidence type="ECO:0008006" key="3">
    <source>
        <dbReference type="Google" id="ProtNLM"/>
    </source>
</evidence>
<dbReference type="Gene3D" id="1.25.10.10">
    <property type="entry name" value="Leucine-rich Repeat Variant"/>
    <property type="match status" value="1"/>
</dbReference>
<dbReference type="InterPro" id="IPR004155">
    <property type="entry name" value="PBS_lyase_HEAT"/>
</dbReference>
<reference evidence="1 2" key="1">
    <citation type="submission" date="2018-05" db="EMBL/GenBank/DDBJ databases">
        <title>Acuticoccus sediminis sp. nov., isolated from deep-sea sediment of Indian Ocean.</title>
        <authorList>
            <person name="Liu X."/>
            <person name="Lai Q."/>
            <person name="Du Y."/>
            <person name="Sun F."/>
            <person name="Zhang X."/>
            <person name="Wang S."/>
            <person name="Shao Z."/>
        </authorList>
    </citation>
    <scope>NUCLEOTIDE SEQUENCE [LARGE SCALE GENOMIC DNA]</scope>
    <source>
        <strain evidence="1 2">PTG4-2</strain>
    </source>
</reference>
<accession>A0A8B2NUP7</accession>
<name>A0A8B2NUP7_9HYPH</name>